<accession>A0A916Z095</accession>
<dbReference type="AlphaFoldDB" id="A0A916Z095"/>
<proteinExistence type="predicted"/>
<reference evidence="1" key="2">
    <citation type="submission" date="2020-09" db="EMBL/GenBank/DDBJ databases">
        <authorList>
            <person name="Sun Q."/>
            <person name="Zhou Y."/>
        </authorList>
    </citation>
    <scope>NUCLEOTIDE SEQUENCE</scope>
    <source>
        <strain evidence="1">CGMCC 1.15360</strain>
    </source>
</reference>
<evidence type="ECO:0000313" key="1">
    <source>
        <dbReference type="EMBL" id="GGD69063.1"/>
    </source>
</evidence>
<organism evidence="1 2">
    <name type="scientific">Croceicoccus mobilis</name>
    <dbReference type="NCBI Taxonomy" id="1703339"/>
    <lineage>
        <taxon>Bacteria</taxon>
        <taxon>Pseudomonadati</taxon>
        <taxon>Pseudomonadota</taxon>
        <taxon>Alphaproteobacteria</taxon>
        <taxon>Sphingomonadales</taxon>
        <taxon>Erythrobacteraceae</taxon>
        <taxon>Croceicoccus</taxon>
    </lineage>
</organism>
<protein>
    <submittedName>
        <fullName evidence="1">Uncharacterized protein</fullName>
    </submittedName>
</protein>
<name>A0A916Z095_9SPHN</name>
<keyword evidence="2" id="KW-1185">Reference proteome</keyword>
<dbReference type="Proteomes" id="UP000612349">
    <property type="component" value="Unassembled WGS sequence"/>
</dbReference>
<evidence type="ECO:0000313" key="2">
    <source>
        <dbReference type="Proteomes" id="UP000612349"/>
    </source>
</evidence>
<comment type="caution">
    <text evidence="1">The sequence shown here is derived from an EMBL/GenBank/DDBJ whole genome shotgun (WGS) entry which is preliminary data.</text>
</comment>
<gene>
    <name evidence="1" type="ORF">GCM10010990_18250</name>
</gene>
<dbReference type="EMBL" id="BMIP01000003">
    <property type="protein sequence ID" value="GGD69063.1"/>
    <property type="molecule type" value="Genomic_DNA"/>
</dbReference>
<sequence length="69" mass="7553">MASASSGEPEQAAREIVQVSASRLEVRAGRIKVLSKQRRVICGDIDMAPHDKAIALWSAAMKVLLCFER</sequence>
<reference evidence="1" key="1">
    <citation type="journal article" date="2014" name="Int. J. Syst. Evol. Microbiol.">
        <title>Complete genome sequence of Corynebacterium casei LMG S-19264T (=DSM 44701T), isolated from a smear-ripened cheese.</title>
        <authorList>
            <consortium name="US DOE Joint Genome Institute (JGI-PGF)"/>
            <person name="Walter F."/>
            <person name="Albersmeier A."/>
            <person name="Kalinowski J."/>
            <person name="Ruckert C."/>
        </authorList>
    </citation>
    <scope>NUCLEOTIDE SEQUENCE</scope>
    <source>
        <strain evidence="1">CGMCC 1.15360</strain>
    </source>
</reference>